<reference evidence="1 2" key="1">
    <citation type="journal article" date="2012" name="BMC Genomics">
        <title>Comparative genomics of the white-rot fungi, Phanerochaete carnosa and P. chrysosporium, to elucidate the genetic basis of the distinct wood types they colonize.</title>
        <authorList>
            <person name="Suzuki H."/>
            <person name="MacDonald J."/>
            <person name="Syed K."/>
            <person name="Salamov A."/>
            <person name="Hori C."/>
            <person name="Aerts A."/>
            <person name="Henrissat B."/>
            <person name="Wiebenga A."/>
            <person name="vanKuyk P.A."/>
            <person name="Barry K."/>
            <person name="Lindquist E."/>
            <person name="LaButti K."/>
            <person name="Lapidus A."/>
            <person name="Lucas S."/>
            <person name="Coutinho P."/>
            <person name="Gong Y."/>
            <person name="Samejima M."/>
            <person name="Mahadevan R."/>
            <person name="Abou-Zaid M."/>
            <person name="de Vries R.P."/>
            <person name="Igarashi K."/>
            <person name="Yadav J.S."/>
            <person name="Grigoriev I.V."/>
            <person name="Master E.R."/>
        </authorList>
    </citation>
    <scope>NUCLEOTIDE SEQUENCE [LARGE SCALE GENOMIC DNA]</scope>
    <source>
        <strain evidence="1 2">HHB-10118-sp</strain>
    </source>
</reference>
<keyword evidence="2" id="KW-1185">Reference proteome</keyword>
<dbReference type="AlphaFoldDB" id="K5VE84"/>
<dbReference type="RefSeq" id="XP_007390711.1">
    <property type="nucleotide sequence ID" value="XM_007390649.1"/>
</dbReference>
<organism evidence="1 2">
    <name type="scientific">Phanerochaete carnosa (strain HHB-10118-sp)</name>
    <name type="common">White-rot fungus</name>
    <name type="synonym">Peniophora carnosa</name>
    <dbReference type="NCBI Taxonomy" id="650164"/>
    <lineage>
        <taxon>Eukaryota</taxon>
        <taxon>Fungi</taxon>
        <taxon>Dikarya</taxon>
        <taxon>Basidiomycota</taxon>
        <taxon>Agaricomycotina</taxon>
        <taxon>Agaricomycetes</taxon>
        <taxon>Polyporales</taxon>
        <taxon>Phanerochaetaceae</taxon>
        <taxon>Phanerochaete</taxon>
    </lineage>
</organism>
<evidence type="ECO:0000313" key="2">
    <source>
        <dbReference type="Proteomes" id="UP000008370"/>
    </source>
</evidence>
<gene>
    <name evidence="1" type="ORF">PHACADRAFT_156516</name>
</gene>
<accession>K5VE84</accession>
<dbReference type="GeneID" id="18909044"/>
<name>K5VE84_PHACS</name>
<evidence type="ECO:0000313" key="1">
    <source>
        <dbReference type="EMBL" id="EKM61286.1"/>
    </source>
</evidence>
<dbReference type="KEGG" id="pco:PHACADRAFT_156516"/>
<proteinExistence type="predicted"/>
<dbReference type="EMBL" id="JH930468">
    <property type="protein sequence ID" value="EKM61286.1"/>
    <property type="molecule type" value="Genomic_DNA"/>
</dbReference>
<dbReference type="InParanoid" id="K5VE84"/>
<protein>
    <submittedName>
        <fullName evidence="1">Uncharacterized protein</fullName>
    </submittedName>
</protein>
<sequence length="71" mass="7602">MAKTNTRNRIKDEKDERSGLSLAHFVPRPTCLTISSFLMMRAAIILILAAFLGAAQAHVLGRQSGGCNCAG</sequence>
<dbReference type="HOGENOM" id="CLU_2740862_0_0_1"/>
<dbReference type="Proteomes" id="UP000008370">
    <property type="component" value="Unassembled WGS sequence"/>
</dbReference>